<name>A0A195DUV6_9HYME</name>
<protein>
    <submittedName>
        <fullName evidence="1">Uncharacterized protein</fullName>
    </submittedName>
</protein>
<dbReference type="InterPro" id="IPR029159">
    <property type="entry name" value="CA109-like"/>
</dbReference>
<evidence type="ECO:0000313" key="2">
    <source>
        <dbReference type="Proteomes" id="UP000078492"/>
    </source>
</evidence>
<gene>
    <name evidence="1" type="ORF">ALC57_11167</name>
</gene>
<organism evidence="1 2">
    <name type="scientific">Trachymyrmex cornetzi</name>
    <dbReference type="NCBI Taxonomy" id="471704"/>
    <lineage>
        <taxon>Eukaryota</taxon>
        <taxon>Metazoa</taxon>
        <taxon>Ecdysozoa</taxon>
        <taxon>Arthropoda</taxon>
        <taxon>Hexapoda</taxon>
        <taxon>Insecta</taxon>
        <taxon>Pterygota</taxon>
        <taxon>Neoptera</taxon>
        <taxon>Endopterygota</taxon>
        <taxon>Hymenoptera</taxon>
        <taxon>Apocrita</taxon>
        <taxon>Aculeata</taxon>
        <taxon>Formicoidea</taxon>
        <taxon>Formicidae</taxon>
        <taxon>Myrmicinae</taxon>
        <taxon>Trachymyrmex</taxon>
    </lineage>
</organism>
<sequence>MARELHMCLVRYFVRLGTLDDKWKELSKKAERSLEGLANRTEQLRHVTNEKIDGAENSIDQKTRERLIFKILMGLEEEIALLSNILTQFNDANQDLKNYLVNLENARSKISLKDKLMQELIKGTSHRPALELLLQWATEGYQFFHNMYLRISDCMKSIDYKIEETVSNLISSFVEEDRGRKYTNSRRNLFLHFSAFLLYKCLRDTIGLFASDMLLNATIAFTHFNALVKVSRSYNRNTLEHVGACDANKPNDTDYYKPGIRKTILIYQKLCISVYPISDRLKFVFLIPFLWLHLRILLCEYIYIR</sequence>
<dbReference type="AlphaFoldDB" id="A0A195DUV6"/>
<evidence type="ECO:0000313" key="1">
    <source>
        <dbReference type="EMBL" id="KYN16658.1"/>
    </source>
</evidence>
<dbReference type="Pfam" id="PF15011">
    <property type="entry name" value="CA109-like"/>
    <property type="match status" value="1"/>
</dbReference>
<dbReference type="Proteomes" id="UP000078492">
    <property type="component" value="Unassembled WGS sequence"/>
</dbReference>
<reference evidence="1 2" key="1">
    <citation type="submission" date="2015-09" db="EMBL/GenBank/DDBJ databases">
        <title>Trachymyrmex cornetzi WGS genome.</title>
        <authorList>
            <person name="Nygaard S."/>
            <person name="Hu H."/>
            <person name="Boomsma J."/>
            <person name="Zhang G."/>
        </authorList>
    </citation>
    <scope>NUCLEOTIDE SEQUENCE [LARGE SCALE GENOMIC DNA]</scope>
    <source>
        <strain evidence="1">Tcor2-1</strain>
        <tissue evidence="1">Whole body</tissue>
    </source>
</reference>
<proteinExistence type="predicted"/>
<keyword evidence="2" id="KW-1185">Reference proteome</keyword>
<dbReference type="EMBL" id="KQ980322">
    <property type="protein sequence ID" value="KYN16658.1"/>
    <property type="molecule type" value="Genomic_DNA"/>
</dbReference>
<accession>A0A195DUV6</accession>